<keyword evidence="1" id="KW-0472">Membrane</keyword>
<keyword evidence="1" id="KW-1133">Transmembrane helix</keyword>
<dbReference type="EMBL" id="JAUOTP010000001">
    <property type="protein sequence ID" value="MDO6412797.1"/>
    <property type="molecule type" value="Genomic_DNA"/>
</dbReference>
<evidence type="ECO:0000256" key="1">
    <source>
        <dbReference type="SAM" id="Phobius"/>
    </source>
</evidence>
<keyword evidence="3" id="KW-1185">Reference proteome</keyword>
<reference evidence="2" key="1">
    <citation type="submission" date="2023-07" db="EMBL/GenBank/DDBJ databases">
        <authorList>
            <person name="Kim M."/>
        </authorList>
    </citation>
    <scope>NUCLEOTIDE SEQUENCE</scope>
    <source>
        <strain evidence="2">BIUV-7</strain>
    </source>
</reference>
<protein>
    <recommendedName>
        <fullName evidence="4">Methyl-accepting chemotaxis protein</fullName>
    </recommendedName>
</protein>
<name>A0ABT8Y478_9SPHN</name>
<dbReference type="RefSeq" id="WP_303539132.1">
    <property type="nucleotide sequence ID" value="NZ_JAUOTP010000001.1"/>
</dbReference>
<keyword evidence="1" id="KW-0812">Transmembrane</keyword>
<sequence>MSNVLRSISLKIFGIAVGLLLVMLVVSAWSAGSIDRVSHQLRTLGHSVVPLALDLQDLRNAIDDGELGIAQHVTDGPAACRAIVASAARVAAGELKEAREDVRLGQSISRIDPNRTEFARMMPLIDQLGEL</sequence>
<evidence type="ECO:0000313" key="2">
    <source>
        <dbReference type="EMBL" id="MDO6412797.1"/>
    </source>
</evidence>
<comment type="caution">
    <text evidence="2">The sequence shown here is derived from an EMBL/GenBank/DDBJ whole genome shotgun (WGS) entry which is preliminary data.</text>
</comment>
<proteinExistence type="predicted"/>
<evidence type="ECO:0000313" key="3">
    <source>
        <dbReference type="Proteomes" id="UP001169764"/>
    </source>
</evidence>
<dbReference type="Proteomes" id="UP001169764">
    <property type="component" value="Unassembled WGS sequence"/>
</dbReference>
<gene>
    <name evidence="2" type="ORF">Q4F19_00225</name>
</gene>
<accession>A0ABT8Y478</accession>
<evidence type="ECO:0008006" key="4">
    <source>
        <dbReference type="Google" id="ProtNLM"/>
    </source>
</evidence>
<feature type="transmembrane region" description="Helical" evidence="1">
    <location>
        <begin position="12"/>
        <end position="32"/>
    </location>
</feature>
<organism evidence="2 3">
    <name type="scientific">Sphingomonas natans</name>
    <dbReference type="NCBI Taxonomy" id="3063330"/>
    <lineage>
        <taxon>Bacteria</taxon>
        <taxon>Pseudomonadati</taxon>
        <taxon>Pseudomonadota</taxon>
        <taxon>Alphaproteobacteria</taxon>
        <taxon>Sphingomonadales</taxon>
        <taxon>Sphingomonadaceae</taxon>
        <taxon>Sphingomonas</taxon>
    </lineage>
</organism>